<evidence type="ECO:0000256" key="9">
    <source>
        <dbReference type="ARBA" id="ARBA00023224"/>
    </source>
</evidence>
<dbReference type="Pfam" id="PF02949">
    <property type="entry name" value="7tm_6"/>
    <property type="match status" value="1"/>
</dbReference>
<dbReference type="GO" id="GO:0005549">
    <property type="term" value="F:odorant binding"/>
    <property type="evidence" value="ECO:0007669"/>
    <property type="project" value="InterPro"/>
</dbReference>
<dbReference type="GO" id="GO:0007165">
    <property type="term" value="P:signal transduction"/>
    <property type="evidence" value="ECO:0007669"/>
    <property type="project" value="UniProtKB-KW"/>
</dbReference>
<proteinExistence type="predicted"/>
<sequence>MCNEDGTSLILDLGTLIKYTNATNNKNIQAMFDFGLELWLPIDKNEHALTVTVINLVASPIGAATYAIVQMILLTMMTFPAIHFQVLCFRVKQLKGTMGQQTITDMLKNYIKQQKFLIKFTNTLNSAVRYVILMQFILLSLNVATVAVNATKAENTTEGVFWVLYIFILTIQTFSLSYTANNIMEKSYLVADALYQSEWYEFDENAKKLVRLMMMQAQRPLVLTIGPFNPLTTQTGLKIMNVAYSYVTLMTNVQ</sequence>
<evidence type="ECO:0000256" key="10">
    <source>
        <dbReference type="SAM" id="Phobius"/>
    </source>
</evidence>
<name>A0A834M6F0_RHYFE</name>
<dbReference type="Proteomes" id="UP000625711">
    <property type="component" value="Unassembled WGS sequence"/>
</dbReference>
<dbReference type="EMBL" id="JAACXV010014506">
    <property type="protein sequence ID" value="KAF7266744.1"/>
    <property type="molecule type" value="Genomic_DNA"/>
</dbReference>
<feature type="transmembrane region" description="Helical" evidence="10">
    <location>
        <begin position="160"/>
        <end position="180"/>
    </location>
</feature>
<dbReference type="PANTHER" id="PTHR21137">
    <property type="entry name" value="ODORANT RECEPTOR"/>
    <property type="match status" value="1"/>
</dbReference>
<dbReference type="AlphaFoldDB" id="A0A834M6F0"/>
<evidence type="ECO:0000313" key="12">
    <source>
        <dbReference type="Proteomes" id="UP000625711"/>
    </source>
</evidence>
<keyword evidence="3" id="KW-0716">Sensory transduction</keyword>
<keyword evidence="5" id="KW-0552">Olfaction</keyword>
<dbReference type="OrthoDB" id="7677057at2759"/>
<keyword evidence="9" id="KW-0807">Transducer</keyword>
<evidence type="ECO:0000256" key="7">
    <source>
        <dbReference type="ARBA" id="ARBA00023136"/>
    </source>
</evidence>
<evidence type="ECO:0000256" key="4">
    <source>
        <dbReference type="ARBA" id="ARBA00022692"/>
    </source>
</evidence>
<evidence type="ECO:0000256" key="5">
    <source>
        <dbReference type="ARBA" id="ARBA00022725"/>
    </source>
</evidence>
<evidence type="ECO:0000256" key="2">
    <source>
        <dbReference type="ARBA" id="ARBA00022475"/>
    </source>
</evidence>
<keyword evidence="6 10" id="KW-1133">Transmembrane helix</keyword>
<gene>
    <name evidence="11" type="ORF">GWI33_019964</name>
</gene>
<keyword evidence="2" id="KW-1003">Cell membrane</keyword>
<protein>
    <recommendedName>
        <fullName evidence="13">Odorant receptor</fullName>
    </recommendedName>
</protein>
<reference evidence="11" key="1">
    <citation type="submission" date="2020-08" db="EMBL/GenBank/DDBJ databases">
        <title>Genome sequencing and assembly of the red palm weevil Rhynchophorus ferrugineus.</title>
        <authorList>
            <person name="Dias G.B."/>
            <person name="Bergman C.M."/>
            <person name="Manee M."/>
        </authorList>
    </citation>
    <scope>NUCLEOTIDE SEQUENCE</scope>
    <source>
        <strain evidence="11">AA-2017</strain>
        <tissue evidence="11">Whole larva</tissue>
    </source>
</reference>
<dbReference type="GO" id="GO:0004984">
    <property type="term" value="F:olfactory receptor activity"/>
    <property type="evidence" value="ECO:0007669"/>
    <property type="project" value="InterPro"/>
</dbReference>
<dbReference type="PANTHER" id="PTHR21137:SF3">
    <property type="entry name" value="ODORANT RECEPTOR 30A-RELATED"/>
    <property type="match status" value="1"/>
</dbReference>
<evidence type="ECO:0000256" key="1">
    <source>
        <dbReference type="ARBA" id="ARBA00004651"/>
    </source>
</evidence>
<keyword evidence="7 10" id="KW-0472">Membrane</keyword>
<dbReference type="GO" id="GO:0005886">
    <property type="term" value="C:plasma membrane"/>
    <property type="evidence" value="ECO:0007669"/>
    <property type="project" value="UniProtKB-SubCell"/>
</dbReference>
<evidence type="ECO:0000256" key="3">
    <source>
        <dbReference type="ARBA" id="ARBA00022606"/>
    </source>
</evidence>
<dbReference type="InterPro" id="IPR004117">
    <property type="entry name" value="7tm6_olfct_rcpt"/>
</dbReference>
<keyword evidence="12" id="KW-1185">Reference proteome</keyword>
<keyword evidence="8" id="KW-0675">Receptor</keyword>
<comment type="subcellular location">
    <subcellularLocation>
        <location evidence="1">Cell membrane</location>
        <topology evidence="1">Multi-pass membrane protein</topology>
    </subcellularLocation>
</comment>
<feature type="transmembrane region" description="Helical" evidence="10">
    <location>
        <begin position="127"/>
        <end position="148"/>
    </location>
</feature>
<evidence type="ECO:0000256" key="8">
    <source>
        <dbReference type="ARBA" id="ARBA00023170"/>
    </source>
</evidence>
<comment type="caution">
    <text evidence="11">The sequence shown here is derived from an EMBL/GenBank/DDBJ whole genome shotgun (WGS) entry which is preliminary data.</text>
</comment>
<organism evidence="11 12">
    <name type="scientific">Rhynchophorus ferrugineus</name>
    <name type="common">Red palm weevil</name>
    <name type="synonym">Curculio ferrugineus</name>
    <dbReference type="NCBI Taxonomy" id="354439"/>
    <lineage>
        <taxon>Eukaryota</taxon>
        <taxon>Metazoa</taxon>
        <taxon>Ecdysozoa</taxon>
        <taxon>Arthropoda</taxon>
        <taxon>Hexapoda</taxon>
        <taxon>Insecta</taxon>
        <taxon>Pterygota</taxon>
        <taxon>Neoptera</taxon>
        <taxon>Endopterygota</taxon>
        <taxon>Coleoptera</taxon>
        <taxon>Polyphaga</taxon>
        <taxon>Cucujiformia</taxon>
        <taxon>Curculionidae</taxon>
        <taxon>Dryophthorinae</taxon>
        <taxon>Rhynchophorus</taxon>
    </lineage>
</organism>
<evidence type="ECO:0000256" key="6">
    <source>
        <dbReference type="ARBA" id="ARBA00022989"/>
    </source>
</evidence>
<accession>A0A834M6F0</accession>
<evidence type="ECO:0000313" key="11">
    <source>
        <dbReference type="EMBL" id="KAF7266744.1"/>
    </source>
</evidence>
<evidence type="ECO:0008006" key="13">
    <source>
        <dbReference type="Google" id="ProtNLM"/>
    </source>
</evidence>
<keyword evidence="4 10" id="KW-0812">Transmembrane</keyword>